<dbReference type="AlphaFoldDB" id="A0A5B2VJI2"/>
<dbReference type="Proteomes" id="UP000324611">
    <property type="component" value="Unassembled WGS sequence"/>
</dbReference>
<protein>
    <submittedName>
        <fullName evidence="1">GLPGLI family protein</fullName>
    </submittedName>
</protein>
<dbReference type="Pfam" id="PF09697">
    <property type="entry name" value="Porph_ging"/>
    <property type="match status" value="1"/>
</dbReference>
<dbReference type="EMBL" id="VUOC01000004">
    <property type="protein sequence ID" value="KAA2239044.1"/>
    <property type="molecule type" value="Genomic_DNA"/>
</dbReference>
<comment type="caution">
    <text evidence="1">The sequence shown here is derived from an EMBL/GenBank/DDBJ whole genome shotgun (WGS) entry which is preliminary data.</text>
</comment>
<accession>A0A5B2VJI2</accession>
<sequence>MRMKKICLTFSMGLVLLSVHGQQTGGRVVYERTLQLQLFLPPGAAPQRMPPSTRKDRLEVLFGNGQCLRRAIDDELPEAMEASGGGMHLDVIAPGGGSDNETFTDFAAGKVVSQRELGGRNYVITDTIQRLNWKLTGRTSTILNYPCQQAVAQRIGIRMRPGLENGMMKMLEAPDTVTVTAWFTLSVPAPAGPEYQGQLPGLILGLEMDNGRVMYQAVELSAKTDLAAIKPPAKGKSLSAAEFAAERKKFMAAMQRNVGRGGNIRIGG</sequence>
<organism evidence="1 2">
    <name type="scientific">Chitinophaga agrisoli</name>
    <dbReference type="NCBI Taxonomy" id="2607653"/>
    <lineage>
        <taxon>Bacteria</taxon>
        <taxon>Pseudomonadati</taxon>
        <taxon>Bacteroidota</taxon>
        <taxon>Chitinophagia</taxon>
        <taxon>Chitinophagales</taxon>
        <taxon>Chitinophagaceae</taxon>
        <taxon>Chitinophaga</taxon>
    </lineage>
</organism>
<name>A0A5B2VJI2_9BACT</name>
<keyword evidence="2" id="KW-1185">Reference proteome</keyword>
<proteinExistence type="predicted"/>
<dbReference type="NCBIfam" id="TIGR01200">
    <property type="entry name" value="GLPGLI"/>
    <property type="match status" value="1"/>
</dbReference>
<evidence type="ECO:0000313" key="2">
    <source>
        <dbReference type="Proteomes" id="UP000324611"/>
    </source>
</evidence>
<reference evidence="1 2" key="1">
    <citation type="submission" date="2019-09" db="EMBL/GenBank/DDBJ databases">
        <title>Chitinophaga ginsengihumi sp. nov., isolated from soil of ginseng rhizosphere.</title>
        <authorList>
            <person name="Lee J."/>
        </authorList>
    </citation>
    <scope>NUCLEOTIDE SEQUENCE [LARGE SCALE GENOMIC DNA]</scope>
    <source>
        <strain evidence="1 2">BN140078</strain>
    </source>
</reference>
<evidence type="ECO:0000313" key="1">
    <source>
        <dbReference type="EMBL" id="KAA2239044.1"/>
    </source>
</evidence>
<dbReference type="InterPro" id="IPR005901">
    <property type="entry name" value="GLPGLI"/>
</dbReference>
<reference evidence="1 2" key="2">
    <citation type="submission" date="2019-09" db="EMBL/GenBank/DDBJ databases">
        <authorList>
            <person name="Jin C."/>
        </authorList>
    </citation>
    <scope>NUCLEOTIDE SEQUENCE [LARGE SCALE GENOMIC DNA]</scope>
    <source>
        <strain evidence="1 2">BN140078</strain>
    </source>
</reference>
<gene>
    <name evidence="1" type="ORF">F0L74_22805</name>
</gene>